<gene>
    <name evidence="4" type="ORF">EJA00_08145</name>
</gene>
<feature type="transmembrane region" description="Helical" evidence="2">
    <location>
        <begin position="217"/>
        <end position="237"/>
    </location>
</feature>
<dbReference type="AlphaFoldDB" id="A0A3R8S2C3"/>
<keyword evidence="4" id="KW-0645">Protease</keyword>
<feature type="transmembrane region" description="Helical" evidence="2">
    <location>
        <begin position="37"/>
        <end position="54"/>
    </location>
</feature>
<feature type="transmembrane region" description="Helical" evidence="2">
    <location>
        <begin position="138"/>
        <end position="158"/>
    </location>
</feature>
<proteinExistence type="inferred from homology"/>
<comment type="caution">
    <text evidence="4">The sequence shown here is derived from an EMBL/GenBank/DDBJ whole genome shotgun (WGS) entry which is preliminary data.</text>
</comment>
<reference evidence="4 5" key="1">
    <citation type="submission" date="2018-11" db="EMBL/GenBank/DDBJ databases">
        <authorList>
            <person name="Stevens M.J."/>
            <person name="Cernela N."/>
            <person name="Spoerry Serrano N."/>
            <person name="Schmitt S."/>
            <person name="Schrenzel J."/>
            <person name="Stephan R."/>
        </authorList>
    </citation>
    <scope>NUCLEOTIDE SEQUENCE [LARGE SCALE GENOMIC DNA]</scope>
    <source>
        <strain evidence="4 5">SS1014</strain>
    </source>
</reference>
<keyword evidence="2" id="KW-1133">Transmembrane helix</keyword>
<keyword evidence="4" id="KW-0482">Metalloprotease</keyword>
<feature type="transmembrane region" description="Helical" evidence="2">
    <location>
        <begin position="7"/>
        <end position="31"/>
    </location>
</feature>
<dbReference type="GO" id="GO:0008237">
    <property type="term" value="F:metallopeptidase activity"/>
    <property type="evidence" value="ECO:0007669"/>
    <property type="project" value="UniProtKB-KW"/>
</dbReference>
<sequence>MMKTKKAYVQITFQGLVLFFALFITKFLLAFMAPSPLRSVLQGVLIFALFYFINQQILKVKVPYYSQIQPLKTQINALIPLWIFMLWANFPLFFEAKLEYIFDAFVYSLVAGLLEEYVVRGLFLGYLEEHIVRDMKSLWFSLLLTSFIFGLAHTSNILTQPLDYTLFQIVTSTFGGLFYGAIYLRTRSLVWAMFAHFLQDFSSLASQGNIEAVQQDVSWFLLFFAIIVFGSLSCILIRPKYMVPIIQERNY</sequence>
<feature type="transmembrane region" description="Helical" evidence="2">
    <location>
        <begin position="75"/>
        <end position="94"/>
    </location>
</feature>
<feature type="transmembrane region" description="Helical" evidence="2">
    <location>
        <begin position="100"/>
        <end position="126"/>
    </location>
</feature>
<evidence type="ECO:0000313" key="4">
    <source>
        <dbReference type="EMBL" id="RRR46562.1"/>
    </source>
</evidence>
<comment type="similarity">
    <text evidence="1">Belongs to the UPF0177 family.</text>
</comment>
<accession>A0A3R8S2C3</accession>
<name>A0A3R8S2C3_STRSU</name>
<dbReference type="GO" id="GO:0004175">
    <property type="term" value="F:endopeptidase activity"/>
    <property type="evidence" value="ECO:0007669"/>
    <property type="project" value="UniProtKB-ARBA"/>
</dbReference>
<dbReference type="InterPro" id="IPR003675">
    <property type="entry name" value="Rce1/LyrA-like_dom"/>
</dbReference>
<dbReference type="Pfam" id="PF02517">
    <property type="entry name" value="Rce1-like"/>
    <property type="match status" value="1"/>
</dbReference>
<organism evidence="4 5">
    <name type="scientific">Streptococcus suis</name>
    <dbReference type="NCBI Taxonomy" id="1307"/>
    <lineage>
        <taxon>Bacteria</taxon>
        <taxon>Bacillati</taxon>
        <taxon>Bacillota</taxon>
        <taxon>Bacilli</taxon>
        <taxon>Lactobacillales</taxon>
        <taxon>Streptococcaceae</taxon>
        <taxon>Streptococcus</taxon>
    </lineage>
</organism>
<keyword evidence="4" id="KW-0378">Hydrolase</keyword>
<feature type="domain" description="CAAX prenyl protease 2/Lysostaphin resistance protein A-like" evidence="3">
    <location>
        <begin position="100"/>
        <end position="201"/>
    </location>
</feature>
<keyword evidence="2" id="KW-0472">Membrane</keyword>
<dbReference type="GO" id="GO:0006508">
    <property type="term" value="P:proteolysis"/>
    <property type="evidence" value="ECO:0007669"/>
    <property type="project" value="UniProtKB-KW"/>
</dbReference>
<evidence type="ECO:0000259" key="3">
    <source>
        <dbReference type="Pfam" id="PF02517"/>
    </source>
</evidence>
<evidence type="ECO:0000313" key="5">
    <source>
        <dbReference type="Proteomes" id="UP000273973"/>
    </source>
</evidence>
<evidence type="ECO:0000256" key="2">
    <source>
        <dbReference type="SAM" id="Phobius"/>
    </source>
</evidence>
<dbReference type="EMBL" id="RSDG01000060">
    <property type="protein sequence ID" value="RRR46562.1"/>
    <property type="molecule type" value="Genomic_DNA"/>
</dbReference>
<evidence type="ECO:0000256" key="1">
    <source>
        <dbReference type="ARBA" id="ARBA00009067"/>
    </source>
</evidence>
<keyword evidence="2" id="KW-0812">Transmembrane</keyword>
<protein>
    <submittedName>
        <fullName evidence="4">CPBP family intramembrane metalloprotease</fullName>
    </submittedName>
</protein>
<dbReference type="Proteomes" id="UP000273973">
    <property type="component" value="Unassembled WGS sequence"/>
</dbReference>
<dbReference type="GO" id="GO:0080120">
    <property type="term" value="P:CAAX-box protein maturation"/>
    <property type="evidence" value="ECO:0007669"/>
    <property type="project" value="UniProtKB-ARBA"/>
</dbReference>
<reference evidence="4 5" key="2">
    <citation type="submission" date="2018-12" db="EMBL/GenBank/DDBJ databases">
        <title>Whole-genome sequences of fifteen clinical Streptococcus suis strains isolated from pigs between 2006 and 2018.</title>
        <authorList>
            <person name="Stevens M.J.A."/>
            <person name="Cernela N."/>
            <person name="Spoerry Serrano N."/>
            <person name="Schmitt S."/>
            <person name="Schrenzel J."/>
            <person name="Stephan R."/>
        </authorList>
    </citation>
    <scope>NUCLEOTIDE SEQUENCE [LARGE SCALE GENOMIC DNA]</scope>
    <source>
        <strain evidence="4 5">SS1014</strain>
    </source>
</reference>
<feature type="transmembrane region" description="Helical" evidence="2">
    <location>
        <begin position="164"/>
        <end position="182"/>
    </location>
</feature>